<dbReference type="Proteomes" id="UP000465609">
    <property type="component" value="Chromosome"/>
</dbReference>
<feature type="domain" description="NmrA-like" evidence="1">
    <location>
        <begin position="6"/>
        <end position="220"/>
    </location>
</feature>
<name>A0ABM7IEC9_9MYCO</name>
<proteinExistence type="predicted"/>
<dbReference type="PANTHER" id="PTHR43162:SF1">
    <property type="entry name" value="PRESTALK A DIFFERENTIATION PROTEIN A"/>
    <property type="match status" value="1"/>
</dbReference>
<accession>A0ABM7IEC9</accession>
<evidence type="ECO:0000313" key="2">
    <source>
        <dbReference type="EMBL" id="BBX85110.1"/>
    </source>
</evidence>
<gene>
    <name evidence="2" type="ORF">MAUB_29830</name>
</gene>
<reference evidence="2 3" key="1">
    <citation type="journal article" date="2019" name="Emerg. Microbes Infect.">
        <title>Comprehensive subspecies identification of 175 nontuberculous mycobacteria species based on 7547 genomic profiles.</title>
        <authorList>
            <person name="Matsumoto Y."/>
            <person name="Kinjo T."/>
            <person name="Motooka D."/>
            <person name="Nabeya D."/>
            <person name="Jung N."/>
            <person name="Uechi K."/>
            <person name="Horii T."/>
            <person name="Iida T."/>
            <person name="Fujita J."/>
            <person name="Nakamura S."/>
        </authorList>
    </citation>
    <scope>NUCLEOTIDE SEQUENCE [LARGE SCALE GENOMIC DNA]</scope>
    <source>
        <strain evidence="2 3">JCM 15296</strain>
    </source>
</reference>
<organism evidence="2 3">
    <name type="scientific">Mycolicibacterium aubagnense</name>
    <dbReference type="NCBI Taxonomy" id="319707"/>
    <lineage>
        <taxon>Bacteria</taxon>
        <taxon>Bacillati</taxon>
        <taxon>Actinomycetota</taxon>
        <taxon>Actinomycetes</taxon>
        <taxon>Mycobacteriales</taxon>
        <taxon>Mycobacteriaceae</taxon>
        <taxon>Mycolicibacterium</taxon>
    </lineage>
</organism>
<dbReference type="InterPro" id="IPR008030">
    <property type="entry name" value="NmrA-like"/>
</dbReference>
<protein>
    <submittedName>
        <fullName evidence="2">NmrA family transcriptional regulator</fullName>
    </submittedName>
</protein>
<dbReference type="Gene3D" id="3.90.25.10">
    <property type="entry name" value="UDP-galactose 4-epimerase, domain 1"/>
    <property type="match status" value="1"/>
</dbReference>
<dbReference type="InterPro" id="IPR051604">
    <property type="entry name" value="Ergot_Alk_Oxidoreductase"/>
</dbReference>
<sequence length="278" mass="29110">MDNAGAVLVLGGTGRTGSRIGRALIDQGAAARTASRSGSATKFDWDDQQTYRPALDGVDRVYLVPPNLRVRFADQVAAFLETAVDAGVRHITLLSAYGADRAPAVIDLAAVERLVAECGGITHTILRPAWVMQNFTDEHLPLIDDSLTVPSGGGAEAFVDADDIAAVAVRTVLEPAAHDGATYTLTGPAALTFEDVAAVIADVSGRPVKHVDVDQQVWIDGAVAAGVPADYAVMLRWLTGTIIDGHGATPTGDVEKVLGHPATDLATFARRNAATWTH</sequence>
<evidence type="ECO:0000313" key="3">
    <source>
        <dbReference type="Proteomes" id="UP000465609"/>
    </source>
</evidence>
<dbReference type="PANTHER" id="PTHR43162">
    <property type="match status" value="1"/>
</dbReference>
<dbReference type="InterPro" id="IPR036291">
    <property type="entry name" value="NAD(P)-bd_dom_sf"/>
</dbReference>
<dbReference type="Gene3D" id="3.40.50.720">
    <property type="entry name" value="NAD(P)-binding Rossmann-like Domain"/>
    <property type="match status" value="1"/>
</dbReference>
<dbReference type="Pfam" id="PF05368">
    <property type="entry name" value="NmrA"/>
    <property type="match status" value="1"/>
</dbReference>
<evidence type="ECO:0000259" key="1">
    <source>
        <dbReference type="Pfam" id="PF05368"/>
    </source>
</evidence>
<dbReference type="RefSeq" id="WP_138233022.1">
    <property type="nucleotide sequence ID" value="NZ_AP022577.1"/>
</dbReference>
<dbReference type="EMBL" id="AP022577">
    <property type="protein sequence ID" value="BBX85110.1"/>
    <property type="molecule type" value="Genomic_DNA"/>
</dbReference>
<keyword evidence="3" id="KW-1185">Reference proteome</keyword>
<dbReference type="SUPFAM" id="SSF51735">
    <property type="entry name" value="NAD(P)-binding Rossmann-fold domains"/>
    <property type="match status" value="1"/>
</dbReference>